<accession>A0AAN7PZ64</accession>
<evidence type="ECO:0000256" key="5">
    <source>
        <dbReference type="ARBA" id="ARBA00022989"/>
    </source>
</evidence>
<evidence type="ECO:0000313" key="8">
    <source>
        <dbReference type="EMBL" id="KAK4880327.1"/>
    </source>
</evidence>
<feature type="transmembrane region" description="Helical" evidence="7">
    <location>
        <begin position="66"/>
        <end position="85"/>
    </location>
</feature>
<comment type="subcellular location">
    <subcellularLocation>
        <location evidence="1">Cell membrane</location>
        <topology evidence="1">Multi-pass membrane protein</topology>
    </subcellularLocation>
    <subcellularLocation>
        <location evidence="7">Membrane</location>
        <topology evidence="7">Multi-pass membrane protein</topology>
    </subcellularLocation>
</comment>
<dbReference type="GO" id="GO:0070782">
    <property type="term" value="P:phosphatidylserine exposure on apoptotic cell surface"/>
    <property type="evidence" value="ECO:0007669"/>
    <property type="project" value="TreeGrafter"/>
</dbReference>
<evidence type="ECO:0000256" key="2">
    <source>
        <dbReference type="ARBA" id="ARBA00008789"/>
    </source>
</evidence>
<keyword evidence="3" id="KW-1003">Cell membrane</keyword>
<feature type="transmembrane region" description="Helical" evidence="7">
    <location>
        <begin position="373"/>
        <end position="392"/>
    </location>
</feature>
<dbReference type="PANTHER" id="PTHR16024:SF27">
    <property type="entry name" value="XK-RELATED PROTEIN"/>
    <property type="match status" value="1"/>
</dbReference>
<sequence>MGEVHDHSQPKETVIAPTFLGYELSTHHYIIANYLVPSILSCLLYIVHFANDFAVCYRHYHENNSIWGSLTVLIMFLPSISSYVLTISLLELWPKFEGCGNENIKWCLIKTMQHIFFPVWSIWRHAERIFWSIEGVRSNDDKDKNAIIEKITAPRTIELYFFLQGYLQAAPQILLQLHILMRYTSEVDKDTVYAQVLCVLFSLAQMAKTTTLFQRFKSQNVGGKSYPWFKPYKFIYDSVDAAPESQKPCIVYRCRSPISEKLPKIEVTTADKVPESDSRRSSDCYEEPITSWLVRTNDAEYGRETSVIDGPRRVVLRDVDEPDFFKPKRLIDLKALPEDDVAAKSISFLWWYLFLLGRMLAISSFAYFYQTEIIWLLSCHFILVVALLLYDVKHIQMAFDKQCFIQNPSKKHLGGQGIPLPRPMHLFGKCTFRFSVLEHHRVAIKYFGKCLNEWRPDNFEK</sequence>
<comment type="caution">
    <text evidence="8">The sequence shown here is derived from an EMBL/GenBank/DDBJ whole genome shotgun (WGS) entry which is preliminary data.</text>
</comment>
<comment type="similarity">
    <text evidence="2 7">Belongs to the XK family.</text>
</comment>
<keyword evidence="5 7" id="KW-1133">Transmembrane helix</keyword>
<dbReference type="GO" id="GO:0005886">
    <property type="term" value="C:plasma membrane"/>
    <property type="evidence" value="ECO:0007669"/>
    <property type="project" value="UniProtKB-SubCell"/>
</dbReference>
<keyword evidence="4 7" id="KW-0812">Transmembrane</keyword>
<evidence type="ECO:0000313" key="9">
    <source>
        <dbReference type="Proteomes" id="UP001353858"/>
    </source>
</evidence>
<evidence type="ECO:0000256" key="3">
    <source>
        <dbReference type="ARBA" id="ARBA00022475"/>
    </source>
</evidence>
<evidence type="ECO:0000256" key="1">
    <source>
        <dbReference type="ARBA" id="ARBA00004651"/>
    </source>
</evidence>
<protein>
    <recommendedName>
        <fullName evidence="7">XK-related protein</fullName>
    </recommendedName>
</protein>
<feature type="transmembrane region" description="Helical" evidence="7">
    <location>
        <begin position="29"/>
        <end position="46"/>
    </location>
</feature>
<keyword evidence="6 7" id="KW-0472">Membrane</keyword>
<dbReference type="EMBL" id="JARPUR010000003">
    <property type="protein sequence ID" value="KAK4880327.1"/>
    <property type="molecule type" value="Genomic_DNA"/>
</dbReference>
<dbReference type="GO" id="GO:1902742">
    <property type="term" value="P:apoptotic process involved in development"/>
    <property type="evidence" value="ECO:0007669"/>
    <property type="project" value="TreeGrafter"/>
</dbReference>
<evidence type="ECO:0000256" key="4">
    <source>
        <dbReference type="ARBA" id="ARBA00022692"/>
    </source>
</evidence>
<dbReference type="Proteomes" id="UP001353858">
    <property type="component" value="Unassembled WGS sequence"/>
</dbReference>
<dbReference type="PANTHER" id="PTHR16024">
    <property type="entry name" value="XK-RELATED PROTEIN"/>
    <property type="match status" value="1"/>
</dbReference>
<reference evidence="9" key="1">
    <citation type="submission" date="2023-01" db="EMBL/GenBank/DDBJ databases">
        <title>Key to firefly adult light organ development and bioluminescence: homeobox transcription factors regulate luciferase expression and transportation to peroxisome.</title>
        <authorList>
            <person name="Fu X."/>
        </authorList>
    </citation>
    <scope>NUCLEOTIDE SEQUENCE [LARGE SCALE GENOMIC DNA]</scope>
</reference>
<dbReference type="GO" id="GO:0043652">
    <property type="term" value="P:engulfment of apoptotic cell"/>
    <property type="evidence" value="ECO:0007669"/>
    <property type="project" value="TreeGrafter"/>
</dbReference>
<evidence type="ECO:0000256" key="6">
    <source>
        <dbReference type="ARBA" id="ARBA00023136"/>
    </source>
</evidence>
<keyword evidence="9" id="KW-1185">Reference proteome</keyword>
<proteinExistence type="inferred from homology"/>
<evidence type="ECO:0000256" key="7">
    <source>
        <dbReference type="RuleBase" id="RU910716"/>
    </source>
</evidence>
<feature type="transmembrane region" description="Helical" evidence="7">
    <location>
        <begin position="348"/>
        <end position="367"/>
    </location>
</feature>
<dbReference type="InterPro" id="IPR018629">
    <property type="entry name" value="XK-rel"/>
</dbReference>
<dbReference type="Pfam" id="PF09815">
    <property type="entry name" value="XK-related"/>
    <property type="match status" value="1"/>
</dbReference>
<dbReference type="AlphaFoldDB" id="A0AAN7PZ64"/>
<dbReference type="InterPro" id="IPR050895">
    <property type="entry name" value="XK-related_scramblase"/>
</dbReference>
<name>A0AAN7PZ64_9COLE</name>
<organism evidence="8 9">
    <name type="scientific">Aquatica leii</name>
    <dbReference type="NCBI Taxonomy" id="1421715"/>
    <lineage>
        <taxon>Eukaryota</taxon>
        <taxon>Metazoa</taxon>
        <taxon>Ecdysozoa</taxon>
        <taxon>Arthropoda</taxon>
        <taxon>Hexapoda</taxon>
        <taxon>Insecta</taxon>
        <taxon>Pterygota</taxon>
        <taxon>Neoptera</taxon>
        <taxon>Endopterygota</taxon>
        <taxon>Coleoptera</taxon>
        <taxon>Polyphaga</taxon>
        <taxon>Elateriformia</taxon>
        <taxon>Elateroidea</taxon>
        <taxon>Lampyridae</taxon>
        <taxon>Luciolinae</taxon>
        <taxon>Aquatica</taxon>
    </lineage>
</organism>
<gene>
    <name evidence="8" type="ORF">RN001_008473</name>
</gene>